<evidence type="ECO:0000313" key="3">
    <source>
        <dbReference type="Proteomes" id="UP000176581"/>
    </source>
</evidence>
<accession>A0A1F8FQP9</accession>
<reference evidence="2 3" key="1">
    <citation type="journal article" date="2016" name="Nat. Commun.">
        <title>Thousands of microbial genomes shed light on interconnected biogeochemical processes in an aquifer system.</title>
        <authorList>
            <person name="Anantharaman K."/>
            <person name="Brown C.T."/>
            <person name="Hug L.A."/>
            <person name="Sharon I."/>
            <person name="Castelle C.J."/>
            <person name="Probst A.J."/>
            <person name="Thomas B.C."/>
            <person name="Singh A."/>
            <person name="Wilkins M.J."/>
            <person name="Karaoz U."/>
            <person name="Brodie E.L."/>
            <person name="Williams K.H."/>
            <person name="Hubbard S.S."/>
            <person name="Banfield J.F."/>
        </authorList>
    </citation>
    <scope>NUCLEOTIDE SEQUENCE [LARGE SCALE GENOMIC DNA]</scope>
</reference>
<comment type="caution">
    <text evidence="2">The sequence shown here is derived from an EMBL/GenBank/DDBJ whole genome shotgun (WGS) entry which is preliminary data.</text>
</comment>
<organism evidence="2 3">
    <name type="scientific">Candidatus Yanofskybacteria bacterium RIFCSPHIGHO2_02_FULL_43_22</name>
    <dbReference type="NCBI Taxonomy" id="1802681"/>
    <lineage>
        <taxon>Bacteria</taxon>
        <taxon>Candidatus Yanofskyibacteriota</taxon>
    </lineage>
</organism>
<dbReference type="EMBL" id="MGJV01000011">
    <property type="protein sequence ID" value="OGN15311.1"/>
    <property type="molecule type" value="Genomic_DNA"/>
</dbReference>
<protein>
    <recommendedName>
        <fullName evidence="1">Recombinase zinc beta ribbon domain-containing protein</fullName>
    </recommendedName>
</protein>
<feature type="domain" description="Recombinase zinc beta ribbon" evidence="1">
    <location>
        <begin position="43"/>
        <end position="97"/>
    </location>
</feature>
<dbReference type="AlphaFoldDB" id="A0A1F8FQP9"/>
<sequence>MVFICCVMILVIHPKLFDKVQEVLKQRGKVRRNDENQPQPYCGLLKCGNCNMMITAEHKIKRQKNGNVHNYVYYRCSRKSKAIKCQEPWIKEKDLDQ</sequence>
<evidence type="ECO:0000313" key="2">
    <source>
        <dbReference type="EMBL" id="OGN15311.1"/>
    </source>
</evidence>
<proteinExistence type="predicted"/>
<dbReference type="InterPro" id="IPR025827">
    <property type="entry name" value="Zn_ribbon_recom_dom"/>
</dbReference>
<dbReference type="Proteomes" id="UP000176581">
    <property type="component" value="Unassembled WGS sequence"/>
</dbReference>
<evidence type="ECO:0000259" key="1">
    <source>
        <dbReference type="Pfam" id="PF13408"/>
    </source>
</evidence>
<dbReference type="Pfam" id="PF13408">
    <property type="entry name" value="Zn_ribbon_recom"/>
    <property type="match status" value="1"/>
</dbReference>
<gene>
    <name evidence="2" type="ORF">A3J47_04090</name>
</gene>
<name>A0A1F8FQP9_9BACT</name>